<dbReference type="GO" id="GO:0005637">
    <property type="term" value="C:nuclear inner membrane"/>
    <property type="evidence" value="ECO:0007669"/>
    <property type="project" value="UniProtKB-SubCell"/>
</dbReference>
<dbReference type="Proteomes" id="UP000076738">
    <property type="component" value="Unassembled WGS sequence"/>
</dbReference>
<keyword evidence="2 7" id="KW-0812">Transmembrane</keyword>
<evidence type="ECO:0000256" key="1">
    <source>
        <dbReference type="ARBA" id="ARBA00004473"/>
    </source>
</evidence>
<feature type="compositionally biased region" description="Polar residues" evidence="6">
    <location>
        <begin position="358"/>
        <end position="370"/>
    </location>
</feature>
<evidence type="ECO:0000256" key="3">
    <source>
        <dbReference type="ARBA" id="ARBA00022989"/>
    </source>
</evidence>
<evidence type="ECO:0000259" key="8">
    <source>
        <dbReference type="Pfam" id="PF09779"/>
    </source>
</evidence>
<proteinExistence type="predicted"/>
<evidence type="ECO:0000256" key="6">
    <source>
        <dbReference type="SAM" id="MobiDB-lite"/>
    </source>
</evidence>
<dbReference type="GO" id="GO:0044732">
    <property type="term" value="C:mitotic spindle pole body"/>
    <property type="evidence" value="ECO:0007669"/>
    <property type="project" value="TreeGrafter"/>
</dbReference>
<protein>
    <recommendedName>
        <fullName evidence="8">Ima1 N-terminal domain-containing protein</fullName>
    </recommendedName>
</protein>
<evidence type="ECO:0000256" key="2">
    <source>
        <dbReference type="ARBA" id="ARBA00022692"/>
    </source>
</evidence>
<dbReference type="EMBL" id="KV417373">
    <property type="protein sequence ID" value="KZO89658.1"/>
    <property type="molecule type" value="Genomic_DNA"/>
</dbReference>
<feature type="region of interest" description="Disordered" evidence="6">
    <location>
        <begin position="355"/>
        <end position="444"/>
    </location>
</feature>
<feature type="transmembrane region" description="Helical" evidence="7">
    <location>
        <begin position="267"/>
        <end position="287"/>
    </location>
</feature>
<evidence type="ECO:0000256" key="4">
    <source>
        <dbReference type="ARBA" id="ARBA00023136"/>
    </source>
</evidence>
<keyword evidence="3 7" id="KW-1133">Transmembrane helix</keyword>
<dbReference type="Pfam" id="PF09779">
    <property type="entry name" value="Ima1_N"/>
    <property type="match status" value="1"/>
</dbReference>
<accession>A0A167FMK8</accession>
<keyword evidence="5" id="KW-0539">Nucleus</keyword>
<organism evidence="9 10">
    <name type="scientific">Calocera viscosa (strain TUFC12733)</name>
    <dbReference type="NCBI Taxonomy" id="1330018"/>
    <lineage>
        <taxon>Eukaryota</taxon>
        <taxon>Fungi</taxon>
        <taxon>Dikarya</taxon>
        <taxon>Basidiomycota</taxon>
        <taxon>Agaricomycotina</taxon>
        <taxon>Dacrymycetes</taxon>
        <taxon>Dacrymycetales</taxon>
        <taxon>Dacrymycetaceae</taxon>
        <taxon>Calocera</taxon>
    </lineage>
</organism>
<feature type="transmembrane region" description="Helical" evidence="7">
    <location>
        <begin position="299"/>
        <end position="318"/>
    </location>
</feature>
<dbReference type="GO" id="GO:0034506">
    <property type="term" value="C:chromosome, centromeric core domain"/>
    <property type="evidence" value="ECO:0007669"/>
    <property type="project" value="TreeGrafter"/>
</dbReference>
<comment type="subcellular location">
    <subcellularLocation>
        <location evidence="1">Nucleus inner membrane</location>
        <topology evidence="1">Multi-pass membrane protein</topology>
    </subcellularLocation>
</comment>
<dbReference type="OrthoDB" id="5966927at2759"/>
<evidence type="ECO:0000256" key="7">
    <source>
        <dbReference type="SAM" id="Phobius"/>
    </source>
</evidence>
<gene>
    <name evidence="9" type="ORF">CALVIDRAFT_543389</name>
</gene>
<feature type="domain" description="Ima1 N-terminal" evidence="8">
    <location>
        <begin position="10"/>
        <end position="141"/>
    </location>
</feature>
<keyword evidence="10" id="KW-1185">Reference proteome</keyword>
<dbReference type="AlphaFoldDB" id="A0A167FMK8"/>
<dbReference type="PANTHER" id="PTHR28538:SF1">
    <property type="entry name" value="INTEGRAL INNER NUCLEAR MEMBRANE PROTEIN IMA1"/>
    <property type="match status" value="1"/>
</dbReference>
<dbReference type="STRING" id="1330018.A0A167FMK8"/>
<dbReference type="PANTHER" id="PTHR28538">
    <property type="entry name" value="INTEGRAL INNER NUCLEAR MEMBRANE PROTEIN IMA1"/>
    <property type="match status" value="1"/>
</dbReference>
<dbReference type="GO" id="GO:0034992">
    <property type="term" value="C:microtubule organizing center attachment site"/>
    <property type="evidence" value="ECO:0007669"/>
    <property type="project" value="TreeGrafter"/>
</dbReference>
<evidence type="ECO:0000256" key="5">
    <source>
        <dbReference type="ARBA" id="ARBA00023242"/>
    </source>
</evidence>
<name>A0A167FMK8_CALVF</name>
<dbReference type="InterPro" id="IPR018617">
    <property type="entry name" value="Ima1_N"/>
</dbReference>
<dbReference type="GO" id="GO:0071765">
    <property type="term" value="P:nuclear inner membrane organization"/>
    <property type="evidence" value="ECO:0007669"/>
    <property type="project" value="InterPro"/>
</dbReference>
<dbReference type="InterPro" id="IPR042321">
    <property type="entry name" value="Ima1"/>
</dbReference>
<evidence type="ECO:0000313" key="10">
    <source>
        <dbReference type="Proteomes" id="UP000076738"/>
    </source>
</evidence>
<keyword evidence="4 7" id="KW-0472">Membrane</keyword>
<reference evidence="9 10" key="1">
    <citation type="journal article" date="2016" name="Mol. Biol. Evol.">
        <title>Comparative Genomics of Early-Diverging Mushroom-Forming Fungi Provides Insights into the Origins of Lignocellulose Decay Capabilities.</title>
        <authorList>
            <person name="Nagy L.G."/>
            <person name="Riley R."/>
            <person name="Tritt A."/>
            <person name="Adam C."/>
            <person name="Daum C."/>
            <person name="Floudas D."/>
            <person name="Sun H."/>
            <person name="Yadav J.S."/>
            <person name="Pangilinan J."/>
            <person name="Larsson K.H."/>
            <person name="Matsuura K."/>
            <person name="Barry K."/>
            <person name="Labutti K."/>
            <person name="Kuo R."/>
            <person name="Ohm R.A."/>
            <person name="Bhattacharya S.S."/>
            <person name="Shirouzu T."/>
            <person name="Yoshinaga Y."/>
            <person name="Martin F.M."/>
            <person name="Grigoriev I.V."/>
            <person name="Hibbett D.S."/>
        </authorList>
    </citation>
    <scope>NUCLEOTIDE SEQUENCE [LARGE SCALE GENOMIC DNA]</scope>
    <source>
        <strain evidence="9 10">TUFC12733</strain>
    </source>
</reference>
<evidence type="ECO:0000313" key="9">
    <source>
        <dbReference type="EMBL" id="KZO89658.1"/>
    </source>
</evidence>
<sequence length="580" mass="64269">MWSFAARKPLTCFYCLTPTSPRQTAGLNPYYWKCPACEQWNRRNTRGEIVPDPGAQNVFTNHGSWQKRASLPDNAFPPGTPWSPFCTQCVTNQKLIVEMVANYIPDESDPNYLAALANVSAYRADLERRYPPLCEECRPRVEEELRKHNNEATAEIRASMAAATFASPSSTPRHDVRRETRELRRGELRLWRVRGLIWVLGLVLSVARCIRVLVHPSEIPQGDSATREVIITLASILWTTWNPKWLRYRRYLQAGVLTQTTGLRTWTIFQLIIYVFRVLLSLSYLGIFNPILPDTQESYRILGALSLTADTLFSFIAYRTITIKKIPLASKRTLAPLGPAPPRQTFYENALDGLRLSDSPQHTPTKQRLTSAPRARTISPRFPSSLPNGDLRSSSAPPPAPPSGFSPTRIPATPPLAGSSVTTEDDPSPMDLDPPPYETHMKPQTFPPRFSATGLEDLLSSWNLSDTAPPPPRRREIGGGWQEVGLLELLEGVALCVGWASGEMRAMQVGWACIGVVGIYKLGQRQTLAAAVAASAALMRAALPLPLLASRLGVSAMVEALLWDIVCLAIIGTARLPSRS</sequence>